<evidence type="ECO:0000313" key="1">
    <source>
        <dbReference type="EMBL" id="KJF39285.1"/>
    </source>
</evidence>
<dbReference type="Proteomes" id="UP000032483">
    <property type="component" value="Unassembled WGS sequence"/>
</dbReference>
<sequence length="132" mass="15851">MEQTVYTQQRQQAYQQILEEIKVNAKRRNDFENAITEHIYRWWAQWKPDYEGWLQCADSLYAREAVIDAIGQEPQRYADYRRSMKGQRDAFDMDMGPIQTFVVEGNTVAFNYRMYMTPKMDMGALKKEKPWC</sequence>
<proteinExistence type="predicted"/>
<evidence type="ECO:0000313" key="2">
    <source>
        <dbReference type="Proteomes" id="UP000032483"/>
    </source>
</evidence>
<gene>
    <name evidence="1" type="ORF">TQ39_13280</name>
</gene>
<comment type="caution">
    <text evidence="1">The sequence shown here is derived from an EMBL/GenBank/DDBJ whole genome shotgun (WGS) entry which is preliminary data.</text>
</comment>
<name>A0A0D8IX61_9FIRM</name>
<dbReference type="GeneID" id="42857545"/>
<dbReference type="RefSeq" id="WP_050005864.1">
    <property type="nucleotide sequence ID" value="NZ_JXXK01000020.1"/>
</dbReference>
<protein>
    <submittedName>
        <fullName evidence="1">Uncharacterized protein</fullName>
    </submittedName>
</protein>
<keyword evidence="2" id="KW-1185">Reference proteome</keyword>
<dbReference type="AlphaFoldDB" id="A0A0D8IX61"/>
<reference evidence="1" key="1">
    <citation type="submission" date="2015-02" db="EMBL/GenBank/DDBJ databases">
        <title>A novel member of the family Ruminococcaceae isolated from human feces.</title>
        <authorList>
            <person name="Shkoporov A.N."/>
            <person name="Chaplin A.V."/>
            <person name="Motuzova O.V."/>
            <person name="Kafarskaia L.I."/>
            <person name="Khokhlova E.V."/>
            <person name="Efimov B.A."/>
        </authorList>
    </citation>
    <scope>NUCLEOTIDE SEQUENCE [LARGE SCALE GENOMIC DNA]</scope>
    <source>
        <strain evidence="1">585-1</strain>
    </source>
</reference>
<dbReference type="EMBL" id="JXXK01000020">
    <property type="protein sequence ID" value="KJF39285.1"/>
    <property type="molecule type" value="Genomic_DNA"/>
</dbReference>
<accession>A0A0D8IX61</accession>
<organism evidence="1 2">
    <name type="scientific">Ruthenibacterium lactatiformans</name>
    <dbReference type="NCBI Taxonomy" id="1550024"/>
    <lineage>
        <taxon>Bacteria</taxon>
        <taxon>Bacillati</taxon>
        <taxon>Bacillota</taxon>
        <taxon>Clostridia</taxon>
        <taxon>Eubacteriales</taxon>
        <taxon>Oscillospiraceae</taxon>
        <taxon>Ruthenibacterium</taxon>
    </lineage>
</organism>